<dbReference type="Pfam" id="PF07661">
    <property type="entry name" value="MORN_2"/>
    <property type="match status" value="3"/>
</dbReference>
<feature type="signal peptide" evidence="1">
    <location>
        <begin position="1"/>
        <end position="29"/>
    </location>
</feature>
<gene>
    <name evidence="2" type="ORF">OPV09_09595</name>
</gene>
<dbReference type="RefSeq" id="WP_338681403.1">
    <property type="nucleotide sequence ID" value="NZ_CP142523.1"/>
</dbReference>
<keyword evidence="3" id="KW-1185">Reference proteome</keyword>
<name>A0ABZ2GSA0_9BURK</name>
<protein>
    <submittedName>
        <fullName evidence="2">Toxin-antitoxin system YwqK family antitoxin</fullName>
    </submittedName>
</protein>
<feature type="chain" id="PRO_5046567442" evidence="1">
    <location>
        <begin position="30"/>
        <end position="377"/>
    </location>
</feature>
<reference evidence="2 3" key="1">
    <citation type="submission" date="2024-01" db="EMBL/GenBank/DDBJ databases">
        <title>Draft genome sequences of nine bacterial species from freshwater ponds near Washington, DC.</title>
        <authorList>
            <person name="Pavloudi C."/>
            <person name="Oliver L."/>
            <person name="Slattery K."/>
            <person name="Lissner G."/>
            <person name="Saw J.H."/>
        </authorList>
    </citation>
    <scope>NUCLEOTIDE SEQUENCE [LARGE SCALE GENOMIC DNA]</scope>
    <source>
        <strain evidence="3">TB1-E2</strain>
    </source>
</reference>
<dbReference type="EMBL" id="CP142523">
    <property type="protein sequence ID" value="WWO48331.1"/>
    <property type="molecule type" value="Genomic_DNA"/>
</dbReference>
<evidence type="ECO:0000256" key="1">
    <source>
        <dbReference type="SAM" id="SignalP"/>
    </source>
</evidence>
<proteinExistence type="predicted"/>
<evidence type="ECO:0000313" key="2">
    <source>
        <dbReference type="EMBL" id="WWO48331.1"/>
    </source>
</evidence>
<dbReference type="SUPFAM" id="SSF82185">
    <property type="entry name" value="Histone H3 K4-specific methyltransferase SET7/9 N-terminal domain"/>
    <property type="match status" value="2"/>
</dbReference>
<sequence>MHIGTGQPYRRTMRLVLLAALMTAVPLAAQEQAPAQGQQQAQDKSVYLDEDYAASDVRHAAYALRTAPVRDEALGAWHVLLEFPDAPGTVALETYATGPDLSQASFLHLRKWYYPNGQLARDERLDAQGNVLTGSTSFYANGQVKQRVTVLANGRDSISENYHENGQLMNRISYHGKQMADGEYVSYGPNGRMSSRAFLKGGKMHGLQEVFYADGKLFQRSHFMNDKQDGEFLTLAEDGKVLARKVWVDGEADGWSFESHDNGQLAQKALYRKGKLLSMQKWGRNGKPSIAWQQDAQGREQGDVTEWYDNGVRAKVIPMRDGQRHGLLQVWASDGSLLQLVPYEHGKKHGIERRWDKRGKQVWEKTWQAGVQVPAGQ</sequence>
<organism evidence="2 3">
    <name type="scientific">Janthinobacterium aestuarii</name>
    <dbReference type="NCBI Taxonomy" id="2985511"/>
    <lineage>
        <taxon>Bacteria</taxon>
        <taxon>Pseudomonadati</taxon>
        <taxon>Pseudomonadota</taxon>
        <taxon>Betaproteobacteria</taxon>
        <taxon>Burkholderiales</taxon>
        <taxon>Oxalobacteraceae</taxon>
        <taxon>Janthinobacterium</taxon>
    </lineage>
</organism>
<accession>A0ABZ2GSA0</accession>
<dbReference type="Gene3D" id="2.20.110.10">
    <property type="entry name" value="Histone H3 K4-specific methyltransferase SET7/9 N-terminal domain"/>
    <property type="match status" value="2"/>
</dbReference>
<evidence type="ECO:0000313" key="3">
    <source>
        <dbReference type="Proteomes" id="UP001373909"/>
    </source>
</evidence>
<dbReference type="Gene3D" id="3.90.930.1">
    <property type="match status" value="1"/>
</dbReference>
<dbReference type="InterPro" id="IPR011652">
    <property type="entry name" value="MORN_2"/>
</dbReference>
<dbReference type="Proteomes" id="UP001373909">
    <property type="component" value="Chromosome"/>
</dbReference>
<keyword evidence="1" id="KW-0732">Signal</keyword>